<organism evidence="1 2">
    <name type="scientific">Pisolithus microcarpus 441</name>
    <dbReference type="NCBI Taxonomy" id="765257"/>
    <lineage>
        <taxon>Eukaryota</taxon>
        <taxon>Fungi</taxon>
        <taxon>Dikarya</taxon>
        <taxon>Basidiomycota</taxon>
        <taxon>Agaricomycotina</taxon>
        <taxon>Agaricomycetes</taxon>
        <taxon>Agaricomycetidae</taxon>
        <taxon>Boletales</taxon>
        <taxon>Sclerodermatineae</taxon>
        <taxon>Pisolithaceae</taxon>
        <taxon>Pisolithus</taxon>
    </lineage>
</organism>
<dbReference type="OrthoDB" id="70823at2759"/>
<dbReference type="AlphaFoldDB" id="A0A0C9YEG2"/>
<reference evidence="1 2" key="1">
    <citation type="submission" date="2014-04" db="EMBL/GenBank/DDBJ databases">
        <authorList>
            <consortium name="DOE Joint Genome Institute"/>
            <person name="Kuo A."/>
            <person name="Kohler A."/>
            <person name="Costa M.D."/>
            <person name="Nagy L.G."/>
            <person name="Floudas D."/>
            <person name="Copeland A."/>
            <person name="Barry K.W."/>
            <person name="Cichocki N."/>
            <person name="Veneault-Fourrey C."/>
            <person name="LaButti K."/>
            <person name="Lindquist E.A."/>
            <person name="Lipzen A."/>
            <person name="Lundell T."/>
            <person name="Morin E."/>
            <person name="Murat C."/>
            <person name="Sun H."/>
            <person name="Tunlid A."/>
            <person name="Henrissat B."/>
            <person name="Grigoriev I.V."/>
            <person name="Hibbett D.S."/>
            <person name="Martin F."/>
            <person name="Nordberg H.P."/>
            <person name="Cantor M.N."/>
            <person name="Hua S.X."/>
        </authorList>
    </citation>
    <scope>NUCLEOTIDE SEQUENCE [LARGE SCALE GENOMIC DNA]</scope>
    <source>
        <strain evidence="1 2">441</strain>
    </source>
</reference>
<evidence type="ECO:0000313" key="1">
    <source>
        <dbReference type="EMBL" id="KIK23245.1"/>
    </source>
</evidence>
<proteinExistence type="predicted"/>
<dbReference type="HOGENOM" id="CLU_036516_0_0_1"/>
<name>A0A0C9YEG2_9AGAM</name>
<dbReference type="Proteomes" id="UP000054018">
    <property type="component" value="Unassembled WGS sequence"/>
</dbReference>
<dbReference type="EMBL" id="KN833728">
    <property type="protein sequence ID" value="KIK23245.1"/>
    <property type="molecule type" value="Genomic_DNA"/>
</dbReference>
<sequence length="393" mass="42563">MCDDVPDFQRCDGYDAPLNTCPYALFDSLSDDPTPSPQLSSISSQVNLSSFDSLDKVPLPQSFPGQSFSIHRIPVTHGRQAKGKTPEQGPPLHQSILFANSSCPGGVSAASACSTHGCELEHPSSGSTLEAPQICITPADLPPSPVVPEQVPGHGHLVPALPNYLNYIWTLVIYDGRYPFNGKTEEQNDCIRLLSEIYQGTDIALDRVPELLHHSHTVDSESIAGSIEKLLSDLTINVSTLQYHLVNRYSKAQVQKGPGDDTPATAGSTVGEKHDDITIKVKEATPDPWSSEPLEFAANDRYSKKRDACFSEAAKFLSETTSFAPSTFTWRSFLDTAAWNKADHSLHNAINTTTPIPPTTFHPVVVNGMLRLYLAVGYSSCESAKGKRGKAVG</sequence>
<protein>
    <submittedName>
        <fullName evidence="1">Uncharacterized protein</fullName>
    </submittedName>
</protein>
<gene>
    <name evidence="1" type="ORF">PISMIDRAFT_11028</name>
</gene>
<keyword evidence="2" id="KW-1185">Reference proteome</keyword>
<reference evidence="2" key="2">
    <citation type="submission" date="2015-01" db="EMBL/GenBank/DDBJ databases">
        <title>Evolutionary Origins and Diversification of the Mycorrhizal Mutualists.</title>
        <authorList>
            <consortium name="DOE Joint Genome Institute"/>
            <consortium name="Mycorrhizal Genomics Consortium"/>
            <person name="Kohler A."/>
            <person name="Kuo A."/>
            <person name="Nagy L.G."/>
            <person name="Floudas D."/>
            <person name="Copeland A."/>
            <person name="Barry K.W."/>
            <person name="Cichocki N."/>
            <person name="Veneault-Fourrey C."/>
            <person name="LaButti K."/>
            <person name="Lindquist E.A."/>
            <person name="Lipzen A."/>
            <person name="Lundell T."/>
            <person name="Morin E."/>
            <person name="Murat C."/>
            <person name="Riley R."/>
            <person name="Ohm R."/>
            <person name="Sun H."/>
            <person name="Tunlid A."/>
            <person name="Henrissat B."/>
            <person name="Grigoriev I.V."/>
            <person name="Hibbett D.S."/>
            <person name="Martin F."/>
        </authorList>
    </citation>
    <scope>NUCLEOTIDE SEQUENCE [LARGE SCALE GENOMIC DNA]</scope>
    <source>
        <strain evidence="2">441</strain>
    </source>
</reference>
<accession>A0A0C9YEG2</accession>
<evidence type="ECO:0000313" key="2">
    <source>
        <dbReference type="Proteomes" id="UP000054018"/>
    </source>
</evidence>